<gene>
    <name evidence="1" type="ordered locus">HD_0722</name>
</gene>
<dbReference type="HOGENOM" id="CLU_3099405_0_0_6"/>
<name>Q7VN58_HAEDU</name>
<evidence type="ECO:0000313" key="2">
    <source>
        <dbReference type="Proteomes" id="UP000001022"/>
    </source>
</evidence>
<organism evidence="1 2">
    <name type="scientific">Haemophilus ducreyi (strain 35000HP / ATCC 700724)</name>
    <dbReference type="NCBI Taxonomy" id="233412"/>
    <lineage>
        <taxon>Bacteria</taxon>
        <taxon>Pseudomonadati</taxon>
        <taxon>Pseudomonadota</taxon>
        <taxon>Gammaproteobacteria</taxon>
        <taxon>Pasteurellales</taxon>
        <taxon>Pasteurellaceae</taxon>
        <taxon>Haemophilus</taxon>
    </lineage>
</organism>
<proteinExistence type="predicted"/>
<dbReference type="Proteomes" id="UP000001022">
    <property type="component" value="Chromosome"/>
</dbReference>
<sequence>MLKKSSLNAFITIFRLTIQNKIDIMRDVFNGGMVEWLKAPVLKTGEGLRPP</sequence>
<dbReference type="STRING" id="233412.HD_0722"/>
<dbReference type="KEGG" id="hdu:HD_0722"/>
<keyword evidence="2" id="KW-1185">Reference proteome</keyword>
<dbReference type="AlphaFoldDB" id="Q7VN58"/>
<accession>Q7VN58</accession>
<reference evidence="2" key="1">
    <citation type="submission" date="2003-06" db="EMBL/GenBank/DDBJ databases">
        <title>The complete genome sequence of Haemophilus ducreyi.</title>
        <authorList>
            <person name="Munson R.S. Jr."/>
            <person name="Ray W.C."/>
            <person name="Mahairas G."/>
            <person name="Sabo P."/>
            <person name="Mungur R."/>
            <person name="Johnson L."/>
            <person name="Nguyen D."/>
            <person name="Wang J."/>
            <person name="Forst C."/>
            <person name="Hood L."/>
        </authorList>
    </citation>
    <scope>NUCLEOTIDE SEQUENCE [LARGE SCALE GENOMIC DNA]</scope>
    <source>
        <strain evidence="2">35000HP / ATCC 700724</strain>
    </source>
</reference>
<evidence type="ECO:0000313" key="1">
    <source>
        <dbReference type="EMBL" id="AAP95636.1"/>
    </source>
</evidence>
<dbReference type="EMBL" id="AE017143">
    <property type="protein sequence ID" value="AAP95636.1"/>
    <property type="molecule type" value="Genomic_DNA"/>
</dbReference>
<protein>
    <submittedName>
        <fullName evidence="1">Uncharacterized protein</fullName>
    </submittedName>
</protein>